<keyword evidence="1" id="KW-0472">Membrane</keyword>
<sequence length="94" mass="11314">MCFSDYKVEMIMMVCKSIIFIFMDLLKMVESMKKVAKIGEDLTMEERNLLSAGKKIKKSPERMIRKKRPFSYNRGERWESGIFWSSLFLLMFYF</sequence>
<keyword evidence="1" id="KW-1133">Transmembrane helix</keyword>
<evidence type="ECO:0000256" key="1">
    <source>
        <dbReference type="SAM" id="Phobius"/>
    </source>
</evidence>
<dbReference type="Gene3D" id="1.20.190.20">
    <property type="entry name" value="14-3-3 domain"/>
    <property type="match status" value="1"/>
</dbReference>
<keyword evidence="1" id="KW-0812">Transmembrane</keyword>
<organism evidence="2 3">
    <name type="scientific">Helianthus annuus</name>
    <name type="common">Common sunflower</name>
    <dbReference type="NCBI Taxonomy" id="4232"/>
    <lineage>
        <taxon>Eukaryota</taxon>
        <taxon>Viridiplantae</taxon>
        <taxon>Streptophyta</taxon>
        <taxon>Embryophyta</taxon>
        <taxon>Tracheophyta</taxon>
        <taxon>Spermatophyta</taxon>
        <taxon>Magnoliopsida</taxon>
        <taxon>eudicotyledons</taxon>
        <taxon>Gunneridae</taxon>
        <taxon>Pentapetalae</taxon>
        <taxon>asterids</taxon>
        <taxon>campanulids</taxon>
        <taxon>Asterales</taxon>
        <taxon>Asteraceae</taxon>
        <taxon>Asteroideae</taxon>
        <taxon>Heliantheae alliance</taxon>
        <taxon>Heliantheae</taxon>
        <taxon>Helianthus</taxon>
    </lineage>
</organism>
<accession>A0A251T5J5</accession>
<evidence type="ECO:0000313" key="2">
    <source>
        <dbReference type="EMBL" id="OTG05181.1"/>
    </source>
</evidence>
<dbReference type="InterPro" id="IPR036815">
    <property type="entry name" value="14-3-3_dom_sf"/>
</dbReference>
<evidence type="ECO:0000313" key="3">
    <source>
        <dbReference type="Proteomes" id="UP000215914"/>
    </source>
</evidence>
<gene>
    <name evidence="2" type="ORF">HannXRQ_Chr12g0370731</name>
</gene>
<name>A0A251T5J5_HELAN</name>
<dbReference type="InParanoid" id="A0A251T5J5"/>
<proteinExistence type="predicted"/>
<protein>
    <submittedName>
        <fullName evidence="2">Putative 14-3-3 domain-containing protein</fullName>
    </submittedName>
</protein>
<keyword evidence="3" id="KW-1185">Reference proteome</keyword>
<dbReference type="AlphaFoldDB" id="A0A251T5J5"/>
<dbReference type="SUPFAM" id="SSF48445">
    <property type="entry name" value="14-3-3 protein"/>
    <property type="match status" value="1"/>
</dbReference>
<dbReference type="Proteomes" id="UP000215914">
    <property type="component" value="Chromosome 12"/>
</dbReference>
<reference evidence="3" key="1">
    <citation type="journal article" date="2017" name="Nature">
        <title>The sunflower genome provides insights into oil metabolism, flowering and Asterid evolution.</title>
        <authorList>
            <person name="Badouin H."/>
            <person name="Gouzy J."/>
            <person name="Grassa C.J."/>
            <person name="Murat F."/>
            <person name="Staton S.E."/>
            <person name="Cottret L."/>
            <person name="Lelandais-Briere C."/>
            <person name="Owens G.L."/>
            <person name="Carrere S."/>
            <person name="Mayjonade B."/>
            <person name="Legrand L."/>
            <person name="Gill N."/>
            <person name="Kane N.C."/>
            <person name="Bowers J.E."/>
            <person name="Hubner S."/>
            <person name="Bellec A."/>
            <person name="Berard A."/>
            <person name="Berges H."/>
            <person name="Blanchet N."/>
            <person name="Boniface M.C."/>
            <person name="Brunel D."/>
            <person name="Catrice O."/>
            <person name="Chaidir N."/>
            <person name="Claudel C."/>
            <person name="Donnadieu C."/>
            <person name="Faraut T."/>
            <person name="Fievet G."/>
            <person name="Helmstetter N."/>
            <person name="King M."/>
            <person name="Knapp S.J."/>
            <person name="Lai Z."/>
            <person name="Le Paslier M.C."/>
            <person name="Lippi Y."/>
            <person name="Lorenzon L."/>
            <person name="Mandel J.R."/>
            <person name="Marage G."/>
            <person name="Marchand G."/>
            <person name="Marquand E."/>
            <person name="Bret-Mestries E."/>
            <person name="Morien E."/>
            <person name="Nambeesan S."/>
            <person name="Nguyen T."/>
            <person name="Pegot-Espagnet P."/>
            <person name="Pouilly N."/>
            <person name="Raftis F."/>
            <person name="Sallet E."/>
            <person name="Schiex T."/>
            <person name="Thomas J."/>
            <person name="Vandecasteele C."/>
            <person name="Vares D."/>
            <person name="Vear F."/>
            <person name="Vautrin S."/>
            <person name="Crespi M."/>
            <person name="Mangin B."/>
            <person name="Burke J.M."/>
            <person name="Salse J."/>
            <person name="Munos S."/>
            <person name="Vincourt P."/>
            <person name="Rieseberg L.H."/>
            <person name="Langlade N.B."/>
        </authorList>
    </citation>
    <scope>NUCLEOTIDE SEQUENCE [LARGE SCALE GENOMIC DNA]</scope>
    <source>
        <strain evidence="3">cv. SF193</strain>
    </source>
</reference>
<dbReference type="EMBL" id="CM007901">
    <property type="protein sequence ID" value="OTG05181.1"/>
    <property type="molecule type" value="Genomic_DNA"/>
</dbReference>
<feature type="transmembrane region" description="Helical" evidence="1">
    <location>
        <begin position="6"/>
        <end position="26"/>
    </location>
</feature>